<feature type="transmembrane region" description="Helical" evidence="1">
    <location>
        <begin position="42"/>
        <end position="60"/>
    </location>
</feature>
<organism evidence="3 4">
    <name type="scientific">Nocardia cyriacigeorgica</name>
    <dbReference type="NCBI Taxonomy" id="135487"/>
    <lineage>
        <taxon>Bacteria</taxon>
        <taxon>Bacillati</taxon>
        <taxon>Actinomycetota</taxon>
        <taxon>Actinomycetes</taxon>
        <taxon>Mycobacteriales</taxon>
        <taxon>Nocardiaceae</taxon>
        <taxon>Nocardia</taxon>
    </lineage>
</organism>
<dbReference type="RefSeq" id="WP_232052212.1">
    <property type="nucleotide sequence ID" value="NZ_LR215973.1"/>
</dbReference>
<evidence type="ECO:0000256" key="1">
    <source>
        <dbReference type="SAM" id="Phobius"/>
    </source>
</evidence>
<keyword evidence="3" id="KW-0966">Cell projection</keyword>
<evidence type="ECO:0000313" key="3">
    <source>
        <dbReference type="EMBL" id="VFA99722.1"/>
    </source>
</evidence>
<evidence type="ECO:0000313" key="4">
    <source>
        <dbReference type="Proteomes" id="UP000290439"/>
    </source>
</evidence>
<keyword evidence="1" id="KW-0812">Transmembrane</keyword>
<reference evidence="3 4" key="1">
    <citation type="submission" date="2019-02" db="EMBL/GenBank/DDBJ databases">
        <authorList>
            <consortium name="Pathogen Informatics"/>
        </authorList>
    </citation>
    <scope>NUCLEOTIDE SEQUENCE [LARGE SCALE GENOMIC DNA]</scope>
    <source>
        <strain evidence="3 4">3012STDY6756504</strain>
    </source>
</reference>
<keyword evidence="1" id="KW-1133">Transmembrane helix</keyword>
<keyword evidence="3" id="KW-0969">Cilium</keyword>
<dbReference type="AlphaFoldDB" id="A0A4U8W1I8"/>
<keyword evidence="1" id="KW-0472">Membrane</keyword>
<dbReference type="InterPro" id="IPR013974">
    <property type="entry name" value="SAF"/>
</dbReference>
<evidence type="ECO:0000259" key="2">
    <source>
        <dbReference type="SMART" id="SM00858"/>
    </source>
</evidence>
<sequence>MIRMFAGRRRLAPQRFGDGPLGRGETLREAFWNRPPWADGLLARRILAGVLAVAAVLLLLRGDPDADRARVVVAARDLAPGHLLTSSDLRVADWEAGALPGGAARDPGALVGATLTGAMRTGEILTDLRVIGPRLAAVAGGAPDARIVPLRLADTAVADILRAGDRVDVIAADESDRAARPARTLATDAAVVLISGSPGTSSPTRSAERVVLVAMGAENAAAVAAASLSTALTVVFH</sequence>
<keyword evidence="3" id="KW-0282">Flagellum</keyword>
<dbReference type="Gene3D" id="3.90.1210.10">
    <property type="entry name" value="Antifreeze-like/N-acetylneuraminic acid synthase C-terminal domain"/>
    <property type="match status" value="1"/>
</dbReference>
<feature type="domain" description="SAF" evidence="2">
    <location>
        <begin position="69"/>
        <end position="131"/>
    </location>
</feature>
<dbReference type="SMART" id="SM00858">
    <property type="entry name" value="SAF"/>
    <property type="match status" value="1"/>
</dbReference>
<accession>A0A4U8W1I8</accession>
<dbReference type="Proteomes" id="UP000290439">
    <property type="component" value="Chromosome"/>
</dbReference>
<dbReference type="Pfam" id="PF08666">
    <property type="entry name" value="SAF"/>
    <property type="match status" value="1"/>
</dbReference>
<gene>
    <name evidence="3" type="ORF">NCTC10797_03509</name>
</gene>
<protein>
    <submittedName>
        <fullName evidence="3">Flagellar basal body P-ring biosynthesis protein FlgA</fullName>
    </submittedName>
</protein>
<dbReference type="EMBL" id="LR215973">
    <property type="protein sequence ID" value="VFA99722.1"/>
    <property type="molecule type" value="Genomic_DNA"/>
</dbReference>
<proteinExistence type="predicted"/>
<dbReference type="CDD" id="cd11614">
    <property type="entry name" value="SAF_CpaB_FlgA_like"/>
    <property type="match status" value="1"/>
</dbReference>
<name>A0A4U8W1I8_9NOCA</name>